<dbReference type="Proteomes" id="UP000228952">
    <property type="component" value="Unassembled WGS sequence"/>
</dbReference>
<dbReference type="InterPro" id="IPR017021">
    <property type="entry name" value="UCP033763"/>
</dbReference>
<evidence type="ECO:0000313" key="2">
    <source>
        <dbReference type="Proteomes" id="UP000228952"/>
    </source>
</evidence>
<sequence length="143" mass="16296">MDFVPTTDQFVCVLNKKIEHARLFNALGHMTAGLVALHANNLKPMRFQFYFDKDGGSHKSISDNGYIVLKADNSNKIRDLRILLLAKGTVFTDFTSTMTVGTYAEQHENTHNTSEANLEYFGICFFMNKEEARELTKKFSLFT</sequence>
<dbReference type="AlphaFoldDB" id="A0A2M7W2Q8"/>
<gene>
    <name evidence="1" type="ORF">COX64_01140</name>
</gene>
<comment type="caution">
    <text evidence="1">The sequence shown here is derived from an EMBL/GenBank/DDBJ whole genome shotgun (WGS) entry which is preliminary data.</text>
</comment>
<protein>
    <submittedName>
        <fullName evidence="1">DUF2000 domain-containing protein</fullName>
    </submittedName>
</protein>
<dbReference type="PIRSF" id="PIRSF033736">
    <property type="entry name" value="UCP033763"/>
    <property type="match status" value="1"/>
</dbReference>
<organism evidence="1 2">
    <name type="scientific">Candidatus Dojkabacteria bacterium CG_4_10_14_0_2_um_filter_Dojkabacteria_WS6_41_15</name>
    <dbReference type="NCBI Taxonomy" id="2014249"/>
    <lineage>
        <taxon>Bacteria</taxon>
        <taxon>Candidatus Dojkabacteria</taxon>
    </lineage>
</organism>
<proteinExistence type="predicted"/>
<name>A0A2M7W2Q8_9BACT</name>
<dbReference type="EMBL" id="PFQB01000024">
    <property type="protein sequence ID" value="PJA15146.1"/>
    <property type="molecule type" value="Genomic_DNA"/>
</dbReference>
<dbReference type="InterPro" id="IPR023476">
    <property type="entry name" value="Pep_tRNA_hydro_II_dom_sf"/>
</dbReference>
<reference evidence="2" key="1">
    <citation type="submission" date="2017-09" db="EMBL/GenBank/DDBJ databases">
        <title>Depth-based differentiation of microbial function through sediment-hosted aquifers and enrichment of novel symbionts in the deep terrestrial subsurface.</title>
        <authorList>
            <person name="Probst A.J."/>
            <person name="Ladd B."/>
            <person name="Jarett J.K."/>
            <person name="Geller-Mcgrath D.E."/>
            <person name="Sieber C.M.K."/>
            <person name="Emerson J.B."/>
            <person name="Anantharaman K."/>
            <person name="Thomas B.C."/>
            <person name="Malmstrom R."/>
            <person name="Stieglmeier M."/>
            <person name="Klingl A."/>
            <person name="Woyke T."/>
            <person name="Ryan C.M."/>
            <person name="Banfield J.F."/>
        </authorList>
    </citation>
    <scope>NUCLEOTIDE SEQUENCE [LARGE SCALE GENOMIC DNA]</scope>
</reference>
<dbReference type="Pfam" id="PF09391">
    <property type="entry name" value="DUF2000"/>
    <property type="match status" value="1"/>
</dbReference>
<dbReference type="SUPFAM" id="SSF102462">
    <property type="entry name" value="Peptidyl-tRNA hydrolase II"/>
    <property type="match status" value="1"/>
</dbReference>
<accession>A0A2M7W2Q8</accession>
<evidence type="ECO:0000313" key="1">
    <source>
        <dbReference type="EMBL" id="PJA15146.1"/>
    </source>
</evidence>
<dbReference type="InterPro" id="IPR018988">
    <property type="entry name" value="DUF2000"/>
</dbReference>
<dbReference type="Gene3D" id="3.40.1490.10">
    <property type="entry name" value="Bit1"/>
    <property type="match status" value="1"/>
</dbReference>